<proteinExistence type="predicted"/>
<reference evidence="2 3" key="2">
    <citation type="submission" date="2020-03" db="EMBL/GenBank/DDBJ databases">
        <authorList>
            <person name="Ichikawa N."/>
            <person name="Kimura A."/>
            <person name="Kitahashi Y."/>
            <person name="Uohara A."/>
        </authorList>
    </citation>
    <scope>NUCLEOTIDE SEQUENCE [LARGE SCALE GENOMIC DNA]</scope>
    <source>
        <strain evidence="2 3">NBRC 108638</strain>
    </source>
</reference>
<dbReference type="RefSeq" id="WP_173072709.1">
    <property type="nucleotide sequence ID" value="NZ_BAABJB010000016.1"/>
</dbReference>
<dbReference type="Proteomes" id="UP000482960">
    <property type="component" value="Unassembled WGS sequence"/>
</dbReference>
<dbReference type="EMBL" id="BLPG01000001">
    <property type="protein sequence ID" value="GFJ87286.1"/>
    <property type="molecule type" value="Genomic_DNA"/>
</dbReference>
<evidence type="ECO:0000256" key="1">
    <source>
        <dbReference type="SAM" id="MobiDB-lite"/>
    </source>
</evidence>
<evidence type="ECO:0000313" key="2">
    <source>
        <dbReference type="EMBL" id="GFJ87286.1"/>
    </source>
</evidence>
<feature type="compositionally biased region" description="Basic and acidic residues" evidence="1">
    <location>
        <begin position="44"/>
        <end position="65"/>
    </location>
</feature>
<sequence length="65" mass="7338">MTERVYRVRWMPGTDTLFGVCHCGAERAAQEPVQLWDWLLGHPAGHEPPDGATNERPRDAERVPA</sequence>
<organism evidence="2 3">
    <name type="scientific">Phytohabitans rumicis</name>
    <dbReference type="NCBI Taxonomy" id="1076125"/>
    <lineage>
        <taxon>Bacteria</taxon>
        <taxon>Bacillati</taxon>
        <taxon>Actinomycetota</taxon>
        <taxon>Actinomycetes</taxon>
        <taxon>Micromonosporales</taxon>
        <taxon>Micromonosporaceae</taxon>
    </lineage>
</organism>
<protein>
    <submittedName>
        <fullName evidence="2">Uncharacterized protein</fullName>
    </submittedName>
</protein>
<keyword evidence="3" id="KW-1185">Reference proteome</keyword>
<reference evidence="2 3" key="1">
    <citation type="submission" date="2020-03" db="EMBL/GenBank/DDBJ databases">
        <title>Whole genome shotgun sequence of Phytohabitans rumicis NBRC 108638.</title>
        <authorList>
            <person name="Komaki H."/>
            <person name="Tamura T."/>
        </authorList>
    </citation>
    <scope>NUCLEOTIDE SEQUENCE [LARGE SCALE GENOMIC DNA]</scope>
    <source>
        <strain evidence="2 3">NBRC 108638</strain>
    </source>
</reference>
<gene>
    <name evidence="2" type="ORF">Prum_009280</name>
</gene>
<dbReference type="AlphaFoldDB" id="A0A6V8KZP7"/>
<feature type="region of interest" description="Disordered" evidence="1">
    <location>
        <begin position="40"/>
        <end position="65"/>
    </location>
</feature>
<comment type="caution">
    <text evidence="2">The sequence shown here is derived from an EMBL/GenBank/DDBJ whole genome shotgun (WGS) entry which is preliminary data.</text>
</comment>
<evidence type="ECO:0000313" key="3">
    <source>
        <dbReference type="Proteomes" id="UP000482960"/>
    </source>
</evidence>
<name>A0A6V8KZP7_9ACTN</name>
<accession>A0A6V8KZP7</accession>